<evidence type="ECO:0000313" key="1">
    <source>
        <dbReference type="EMBL" id="MBK5898394.1"/>
    </source>
</evidence>
<sequence>MIKVKESDYDLTLKKLYEEHKLLVSSLFEIFGDEIKSASLFCLENGISIRERDKIILLLIKFSANHSIYELDFWKDTLITGIPILSELDDKEFQKMLILFSDYYLAYKK</sequence>
<reference evidence="1 2" key="1">
    <citation type="submission" date="2021-01" db="EMBL/GenBank/DDBJ databases">
        <title>Isolation and description of Catonella massiliensis sp. nov., a novel Catonella species, isolated from a stable periodontitis subject.</title>
        <authorList>
            <person name="Antezack A."/>
            <person name="Boxberger M."/>
            <person name="La Scola B."/>
            <person name="Monnet-Corti V."/>
        </authorList>
    </citation>
    <scope>NUCLEOTIDE SEQUENCE [LARGE SCALE GENOMIC DNA]</scope>
    <source>
        <strain evidence="1 2">Marseille-Q4567</strain>
    </source>
</reference>
<keyword evidence="2" id="KW-1185">Reference proteome</keyword>
<dbReference type="EMBL" id="JAEPRJ010000001">
    <property type="protein sequence ID" value="MBK5898394.1"/>
    <property type="molecule type" value="Genomic_DNA"/>
</dbReference>
<gene>
    <name evidence="1" type="ORF">JJN12_11480</name>
</gene>
<accession>A0ABS1J3D4</accession>
<dbReference type="Proteomes" id="UP000604730">
    <property type="component" value="Unassembled WGS sequence"/>
</dbReference>
<comment type="caution">
    <text evidence="1">The sequence shown here is derived from an EMBL/GenBank/DDBJ whole genome shotgun (WGS) entry which is preliminary data.</text>
</comment>
<dbReference type="RefSeq" id="WP_208429817.1">
    <property type="nucleotide sequence ID" value="NZ_JAEPRJ010000001.1"/>
</dbReference>
<proteinExistence type="predicted"/>
<evidence type="ECO:0000313" key="2">
    <source>
        <dbReference type="Proteomes" id="UP000604730"/>
    </source>
</evidence>
<organism evidence="1 2">
    <name type="scientific">Catonella massiliensis</name>
    <dbReference type="NCBI Taxonomy" id="2799636"/>
    <lineage>
        <taxon>Bacteria</taxon>
        <taxon>Bacillati</taxon>
        <taxon>Bacillota</taxon>
        <taxon>Clostridia</taxon>
        <taxon>Lachnospirales</taxon>
        <taxon>Lachnospiraceae</taxon>
        <taxon>Catonella</taxon>
    </lineage>
</organism>
<name>A0ABS1J3D4_9FIRM</name>
<protein>
    <submittedName>
        <fullName evidence="1">Uncharacterized protein</fullName>
    </submittedName>
</protein>